<dbReference type="SUPFAM" id="SSF53300">
    <property type="entry name" value="vWA-like"/>
    <property type="match status" value="1"/>
</dbReference>
<accession>A0A0F4NIM2</accession>
<comment type="caution">
    <text evidence="2">The sequence shown here is derived from an EMBL/GenBank/DDBJ whole genome shotgun (WGS) entry which is preliminary data.</text>
</comment>
<dbReference type="CDD" id="cd00198">
    <property type="entry name" value="vWFA"/>
    <property type="match status" value="1"/>
</dbReference>
<dbReference type="AlphaFoldDB" id="A0A0F4NIM2"/>
<dbReference type="RefSeq" id="WP_045955998.1">
    <property type="nucleotide sequence ID" value="NZ_JXXV01000018.1"/>
</dbReference>
<gene>
    <name evidence="2" type="ORF">TW81_12290</name>
</gene>
<reference evidence="2 3" key="1">
    <citation type="journal article" date="2015" name="BMC Genomics">
        <title>Genome mining reveals unlocked bioactive potential of marine Gram-negative bacteria.</title>
        <authorList>
            <person name="Machado H."/>
            <person name="Sonnenschein E.C."/>
            <person name="Melchiorsen J."/>
            <person name="Gram L."/>
        </authorList>
    </citation>
    <scope>NUCLEOTIDE SEQUENCE [LARGE SCALE GENOMIC DNA]</scope>
    <source>
        <strain evidence="2 3">S2757</strain>
    </source>
</reference>
<dbReference type="Gene3D" id="3.40.50.410">
    <property type="entry name" value="von Willebrand factor, type A domain"/>
    <property type="match status" value="1"/>
</dbReference>
<dbReference type="InterPro" id="IPR028087">
    <property type="entry name" value="Tad_N"/>
</dbReference>
<dbReference type="PROSITE" id="PS50234">
    <property type="entry name" value="VWFA"/>
    <property type="match status" value="1"/>
</dbReference>
<evidence type="ECO:0000259" key="1">
    <source>
        <dbReference type="PROSITE" id="PS50234"/>
    </source>
</evidence>
<dbReference type="EMBL" id="JXXV01000018">
    <property type="protein sequence ID" value="KJY82970.1"/>
    <property type="molecule type" value="Genomic_DNA"/>
</dbReference>
<protein>
    <submittedName>
        <fullName evidence="2">von Willebrand factor type A</fullName>
    </submittedName>
</protein>
<keyword evidence="3" id="KW-1185">Reference proteome</keyword>
<dbReference type="STRING" id="579748.TW81_12290"/>
<organism evidence="2 3">
    <name type="scientific">Vibrio galatheae</name>
    <dbReference type="NCBI Taxonomy" id="579748"/>
    <lineage>
        <taxon>Bacteria</taxon>
        <taxon>Pseudomonadati</taxon>
        <taxon>Pseudomonadota</taxon>
        <taxon>Gammaproteobacteria</taxon>
        <taxon>Vibrionales</taxon>
        <taxon>Vibrionaceae</taxon>
        <taxon>Vibrio</taxon>
    </lineage>
</organism>
<dbReference type="OrthoDB" id="8707694at2"/>
<dbReference type="Pfam" id="PF13400">
    <property type="entry name" value="Tad"/>
    <property type="match status" value="1"/>
</dbReference>
<evidence type="ECO:0000313" key="3">
    <source>
        <dbReference type="Proteomes" id="UP000033673"/>
    </source>
</evidence>
<dbReference type="Proteomes" id="UP000033673">
    <property type="component" value="Unassembled WGS sequence"/>
</dbReference>
<sequence>MTIKHRFSQMKKNKGLVALISVIAAPFLILATGLAIDSGRAYLVKAKLFTAVDAAGIAAARAVSEGEDAARSAAAKMFTANLPNGYHESTTVSPTLSFGYDEFGNVSIDVSASAQVNTTFLGVFGYSTLNLNATAQTVRRPVDLVLVVDNTTSLRLGSIGDVTEDVIERSKDFISNFNENFDRVALVKYAYGGEVPVAFQSSRGHVRSDITSAIDAFNFGSWSNPQYTNASEGFYLALDSIRNVDNPANLKVIVFFTDGAPNTFSSEFDFTSTSTNYTGSIRSSDDPSGTPRGLWRHNAIATQLSGSGYQGSNIDDRIASLPDYYTPHNADATEFKVLNPDHPYRPVYQYSPASNSANDLFTRINRVARNLVEDMAEAARNEGIYVFTLGLGSALTSAAGPDNELGEDLLLRMANDPKLLDDADLADDYHADQLEGVYCHAEDEQALGPCFDEMLNVIIRLTL</sequence>
<dbReference type="InterPro" id="IPR002035">
    <property type="entry name" value="VWF_A"/>
</dbReference>
<name>A0A0F4NIM2_9VIBR</name>
<evidence type="ECO:0000313" key="2">
    <source>
        <dbReference type="EMBL" id="KJY82970.1"/>
    </source>
</evidence>
<dbReference type="PATRIC" id="fig|579748.3.peg.2538"/>
<feature type="domain" description="VWFA" evidence="1">
    <location>
        <begin position="143"/>
        <end position="441"/>
    </location>
</feature>
<dbReference type="Pfam" id="PF00092">
    <property type="entry name" value="VWA"/>
    <property type="match status" value="1"/>
</dbReference>
<proteinExistence type="predicted"/>
<dbReference type="SMART" id="SM00327">
    <property type="entry name" value="VWA"/>
    <property type="match status" value="1"/>
</dbReference>
<dbReference type="InterPro" id="IPR036465">
    <property type="entry name" value="vWFA_dom_sf"/>
</dbReference>